<name>A0A7S2WCM7_9STRA</name>
<dbReference type="InterPro" id="IPR003788">
    <property type="entry name" value="NDUFAF7"/>
</dbReference>
<evidence type="ECO:0000256" key="6">
    <source>
        <dbReference type="ARBA" id="ARBA00048612"/>
    </source>
</evidence>
<dbReference type="InterPro" id="IPR038375">
    <property type="entry name" value="NDUFAF7_sf"/>
</dbReference>
<dbReference type="CDD" id="cd02440">
    <property type="entry name" value="AdoMet_MTases"/>
    <property type="match status" value="1"/>
</dbReference>
<dbReference type="GO" id="GO:0005739">
    <property type="term" value="C:mitochondrion"/>
    <property type="evidence" value="ECO:0007669"/>
    <property type="project" value="UniProtKB-SubCell"/>
</dbReference>
<dbReference type="PANTHER" id="PTHR12049">
    <property type="entry name" value="PROTEIN ARGININE METHYLTRANSFERASE NDUFAF7, MITOCHONDRIAL"/>
    <property type="match status" value="1"/>
</dbReference>
<evidence type="ECO:0000256" key="2">
    <source>
        <dbReference type="ARBA" id="ARBA00005891"/>
    </source>
</evidence>
<dbReference type="Gene3D" id="3.40.50.12710">
    <property type="match status" value="1"/>
</dbReference>
<organism evidence="8">
    <name type="scientific">Mucochytrium quahogii</name>
    <dbReference type="NCBI Taxonomy" id="96639"/>
    <lineage>
        <taxon>Eukaryota</taxon>
        <taxon>Sar</taxon>
        <taxon>Stramenopiles</taxon>
        <taxon>Bigyra</taxon>
        <taxon>Labyrinthulomycetes</taxon>
        <taxon>Thraustochytrida</taxon>
        <taxon>Thraustochytriidae</taxon>
        <taxon>Mucochytrium</taxon>
    </lineage>
</organism>
<proteinExistence type="inferred from homology"/>
<gene>
    <name evidence="8" type="ORF">QSP1433_LOCUS7156</name>
</gene>
<comment type="function">
    <text evidence="7">Arginine methyltransferase involved in the assembly or stability of mitochondrial NADH:ubiquinone oxidoreductase complex (complex I).</text>
</comment>
<comment type="catalytic activity">
    <reaction evidence="6 7">
        <text>L-arginyl-[protein] + 2 S-adenosyl-L-methionine = N(omega),N(omega)'-dimethyl-L-arginyl-[protein] + 2 S-adenosyl-L-homocysteine + 2 H(+)</text>
        <dbReference type="Rhea" id="RHEA:48108"/>
        <dbReference type="Rhea" id="RHEA-COMP:10532"/>
        <dbReference type="Rhea" id="RHEA-COMP:11992"/>
        <dbReference type="ChEBI" id="CHEBI:15378"/>
        <dbReference type="ChEBI" id="CHEBI:29965"/>
        <dbReference type="ChEBI" id="CHEBI:57856"/>
        <dbReference type="ChEBI" id="CHEBI:59789"/>
        <dbReference type="ChEBI" id="CHEBI:88221"/>
        <dbReference type="EC" id="2.1.1.320"/>
    </reaction>
</comment>
<dbReference type="EMBL" id="HBHK01011449">
    <property type="protein sequence ID" value="CAD9681110.1"/>
    <property type="molecule type" value="Transcribed_RNA"/>
</dbReference>
<sequence>MMLTREFIRRSLYQQGAGYFNTTNCVYSPANTIDFRGLIGKYDYTNELGRLYKERAEAWLTPSEIFQPFYSRAIGRYIMSKLEDNQGDLRIFEIGGGNGTNALHVLNFFQERSPRLYERVKYTMVEISGPMAERQQALLNNYHDGKFEVVNTDFRTWDRGVVEEDCFVIALEVLDNLPHDKLARVKAGNENKPWWLYKADEKDKWFQTMVQESEDGRYVEKLEPLEDPLAIRTAENFLQDFPKLASKEPPKGISQRLSSWARNSLIKGREMDESSGSSKVYDCVFVPSGAQKFLDTLTCNFPNHKLIAADFDTLPPPEISTYELYRTRNEPGALIGCKNAPLVASKNEKGDTVDHYTYLVELGLADIFFQTDFSALKSVYNGMSQHQGDVVQSKDFLTEFGEYSYTATRSGYNPMLDDYYNTKFLLS</sequence>
<evidence type="ECO:0000313" key="8">
    <source>
        <dbReference type="EMBL" id="CAD9681110.1"/>
    </source>
</evidence>
<dbReference type="InterPro" id="IPR029063">
    <property type="entry name" value="SAM-dependent_MTases_sf"/>
</dbReference>
<dbReference type="GO" id="GO:0032259">
    <property type="term" value="P:methylation"/>
    <property type="evidence" value="ECO:0007669"/>
    <property type="project" value="UniProtKB-KW"/>
</dbReference>
<dbReference type="AlphaFoldDB" id="A0A7S2WCM7"/>
<protein>
    <recommendedName>
        <fullName evidence="7">Protein arginine methyltransferase NDUFAF7</fullName>
        <ecNumber evidence="7">2.1.1.320</ecNumber>
    </recommendedName>
</protein>
<accession>A0A7S2WCM7</accession>
<dbReference type="EC" id="2.1.1.320" evidence="7"/>
<reference evidence="8" key="1">
    <citation type="submission" date="2021-01" db="EMBL/GenBank/DDBJ databases">
        <authorList>
            <person name="Corre E."/>
            <person name="Pelletier E."/>
            <person name="Niang G."/>
            <person name="Scheremetjew M."/>
            <person name="Finn R."/>
            <person name="Kale V."/>
            <person name="Holt S."/>
            <person name="Cochrane G."/>
            <person name="Meng A."/>
            <person name="Brown T."/>
            <person name="Cohen L."/>
        </authorList>
    </citation>
    <scope>NUCLEOTIDE SEQUENCE</scope>
    <source>
        <strain evidence="8">NY070348D</strain>
    </source>
</reference>
<keyword evidence="4 7" id="KW-0808">Transferase</keyword>
<dbReference type="PANTHER" id="PTHR12049:SF5">
    <property type="entry name" value="PROTEIN ARGININE METHYLTRANSFERASE NDUFAF7 HOMOLOG, MITOCHONDRIAL"/>
    <property type="match status" value="1"/>
</dbReference>
<dbReference type="SUPFAM" id="SSF53335">
    <property type="entry name" value="S-adenosyl-L-methionine-dependent methyltransferases"/>
    <property type="match status" value="1"/>
</dbReference>
<evidence type="ECO:0000256" key="1">
    <source>
        <dbReference type="ARBA" id="ARBA00004173"/>
    </source>
</evidence>
<comment type="subcellular location">
    <subcellularLocation>
        <location evidence="1 7">Mitochondrion</location>
    </subcellularLocation>
</comment>
<evidence type="ECO:0000256" key="4">
    <source>
        <dbReference type="ARBA" id="ARBA00022679"/>
    </source>
</evidence>
<dbReference type="GO" id="GO:0035243">
    <property type="term" value="F:protein-arginine omega-N symmetric methyltransferase activity"/>
    <property type="evidence" value="ECO:0007669"/>
    <property type="project" value="UniProtKB-EC"/>
</dbReference>
<comment type="similarity">
    <text evidence="2 7">Belongs to the NDUFAF7 family.</text>
</comment>
<evidence type="ECO:0000256" key="5">
    <source>
        <dbReference type="ARBA" id="ARBA00023128"/>
    </source>
</evidence>
<keyword evidence="5 7" id="KW-0496">Mitochondrion</keyword>
<keyword evidence="3 7" id="KW-0489">Methyltransferase</keyword>
<dbReference type="Pfam" id="PF02636">
    <property type="entry name" value="Methyltransf_28"/>
    <property type="match status" value="1"/>
</dbReference>
<evidence type="ECO:0000256" key="3">
    <source>
        <dbReference type="ARBA" id="ARBA00022603"/>
    </source>
</evidence>
<evidence type="ECO:0000256" key="7">
    <source>
        <dbReference type="RuleBase" id="RU364114"/>
    </source>
</evidence>